<reference evidence="1 2" key="1">
    <citation type="submission" date="2014-08" db="EMBL/GenBank/DDBJ databases">
        <authorList>
            <person name="Hassan Y.I."/>
            <person name="Lepp D."/>
            <person name="Zhou T."/>
        </authorList>
    </citation>
    <scope>NUCLEOTIDE SEQUENCE [LARGE SCALE GENOMIC DNA]</scope>
    <source>
        <strain evidence="1 2">IFO13584</strain>
    </source>
</reference>
<dbReference type="EMBL" id="JQGC01000010">
    <property type="protein sequence ID" value="KFL30863.1"/>
    <property type="molecule type" value="Genomic_DNA"/>
</dbReference>
<evidence type="ECO:0000313" key="1">
    <source>
        <dbReference type="EMBL" id="KFL30863.1"/>
    </source>
</evidence>
<comment type="caution">
    <text evidence="1">The sequence shown here is derived from an EMBL/GenBank/DDBJ whole genome shotgun (WGS) entry which is preliminary data.</text>
</comment>
<accession>A0A087M1W0</accession>
<organism evidence="1 2">
    <name type="scientific">Devosia riboflavina</name>
    <dbReference type="NCBI Taxonomy" id="46914"/>
    <lineage>
        <taxon>Bacteria</taxon>
        <taxon>Pseudomonadati</taxon>
        <taxon>Pseudomonadota</taxon>
        <taxon>Alphaproteobacteria</taxon>
        <taxon>Hyphomicrobiales</taxon>
        <taxon>Devosiaceae</taxon>
        <taxon>Devosia</taxon>
    </lineage>
</organism>
<proteinExistence type="predicted"/>
<sequence length="237" mass="27017">MTTAPQVSQLASPFLERYPDFVLEKREIFRTSVRHLVVGFSFGPPHYKGHVDLYWRVKFLFSPPHFLVGIGRQIDGANGFLGEDQTLPARVLNEMERAASEVIVSGTSLDNILSLQQHINPSVGMSYPSQALMYAALGRFPEARAVLEKYLDLNWADANAYGTPPSVVLGSKKWEKRQRFKVQWLENLRNFDALRVMLAEEDPAPIAALLHEWEAMTVKVLKLERFWEPSPFPFESK</sequence>
<name>A0A087M1W0_9HYPH</name>
<evidence type="ECO:0000313" key="2">
    <source>
        <dbReference type="Proteomes" id="UP000028981"/>
    </source>
</evidence>
<dbReference type="OrthoDB" id="8146150at2"/>
<dbReference type="Proteomes" id="UP000028981">
    <property type="component" value="Unassembled WGS sequence"/>
</dbReference>
<dbReference type="AlphaFoldDB" id="A0A087M1W0"/>
<gene>
    <name evidence="1" type="ORF">JP75_12815</name>
</gene>
<dbReference type="RefSeq" id="WP_035083311.1">
    <property type="nucleotide sequence ID" value="NZ_JQGC01000010.1"/>
</dbReference>
<protein>
    <submittedName>
        <fullName evidence="1">Uncharacterized protein</fullName>
    </submittedName>
</protein>
<keyword evidence="2" id="KW-1185">Reference proteome</keyword>